<proteinExistence type="predicted"/>
<accession>A0A0F9DQF5</accession>
<evidence type="ECO:0000313" key="1">
    <source>
        <dbReference type="EMBL" id="KKL64033.1"/>
    </source>
</evidence>
<gene>
    <name evidence="1" type="ORF">LCGC14_2169180</name>
</gene>
<sequence>MVEKYGVIVNPDGTIYRMNPANSEYDVKLPVVAHTHSDFSVDITEDHIRIIHIKIVNGLITELVTD</sequence>
<reference evidence="1" key="1">
    <citation type="journal article" date="2015" name="Nature">
        <title>Complex archaea that bridge the gap between prokaryotes and eukaryotes.</title>
        <authorList>
            <person name="Spang A."/>
            <person name="Saw J.H."/>
            <person name="Jorgensen S.L."/>
            <person name="Zaremba-Niedzwiedzka K."/>
            <person name="Martijn J."/>
            <person name="Lind A.E."/>
            <person name="van Eijk R."/>
            <person name="Schleper C."/>
            <person name="Guy L."/>
            <person name="Ettema T.J."/>
        </authorList>
    </citation>
    <scope>NUCLEOTIDE SEQUENCE</scope>
</reference>
<protein>
    <submittedName>
        <fullName evidence="1">Uncharacterized protein</fullName>
    </submittedName>
</protein>
<dbReference type="AlphaFoldDB" id="A0A0F9DQF5"/>
<comment type="caution">
    <text evidence="1">The sequence shown here is derived from an EMBL/GenBank/DDBJ whole genome shotgun (WGS) entry which is preliminary data.</text>
</comment>
<organism evidence="1">
    <name type="scientific">marine sediment metagenome</name>
    <dbReference type="NCBI Taxonomy" id="412755"/>
    <lineage>
        <taxon>unclassified sequences</taxon>
        <taxon>metagenomes</taxon>
        <taxon>ecological metagenomes</taxon>
    </lineage>
</organism>
<name>A0A0F9DQF5_9ZZZZ</name>
<dbReference type="EMBL" id="LAZR01027970">
    <property type="protein sequence ID" value="KKL64033.1"/>
    <property type="molecule type" value="Genomic_DNA"/>
</dbReference>